<feature type="compositionally biased region" description="Polar residues" evidence="12">
    <location>
        <begin position="106"/>
        <end position="124"/>
    </location>
</feature>
<dbReference type="Gene3D" id="1.10.10.10">
    <property type="entry name" value="Winged helix-like DNA-binding domain superfamily/Winged helix DNA-binding domain"/>
    <property type="match status" value="1"/>
</dbReference>
<sequence length="467" mass="51216">MDKAGGYGIQALGGMLVEYVHGDFLNVVGFPLNHFCKTLDTLFNSPPDSPAHKIQREDSDETWPLVNSLSKCAENGELEPADPGEREGEPAGDGTSVGGASAGSGVQEQNVTGPESSASGSACSCNREDFPHRVVELMDGFKASKALFTACKLNVFDVLSDSKELSAKEVAKRIKASEEGSTRLLDACVSLGLLERRTHEEDGGLVYSNTEEASRFLVAGGPLSLHGYILHCNELVWPLFTHLECAVREGANQYERAFGKKSEDLFQDAYYKKEEVKLRFMNAMHSIAKVTAKDLATAFDLSMFKTVCDVGGCTGAMAYEFTQVYPNMSITVFDLPQVITMNSRFQAKEPNDRVTFVAGDFFKDPLPKAELYILARILHDWSLEKVHQLLDKLSKECSPGSGVLVCEILLGEDRRGPSRAFLQSLSMTEGAQRSASQYTLLLGQHGFTQTHVKHTNNLLDAMLFLKE</sequence>
<dbReference type="SUPFAM" id="SSF52972">
    <property type="entry name" value="ITPase-like"/>
    <property type="match status" value="1"/>
</dbReference>
<evidence type="ECO:0000256" key="11">
    <source>
        <dbReference type="ARBA" id="ARBA00043260"/>
    </source>
</evidence>
<dbReference type="SUPFAM" id="SSF53335">
    <property type="entry name" value="S-adenosyl-L-methionine-dependent methyltransferases"/>
    <property type="match status" value="1"/>
</dbReference>
<name>A0ABD1J5I7_9TELE</name>
<evidence type="ECO:0000256" key="9">
    <source>
        <dbReference type="ARBA" id="ARBA00040730"/>
    </source>
</evidence>
<keyword evidence="4" id="KW-0949">S-adenosyl-L-methionine</keyword>
<evidence type="ECO:0000256" key="8">
    <source>
        <dbReference type="ARBA" id="ARBA00039116"/>
    </source>
</evidence>
<dbReference type="GO" id="GO:0030187">
    <property type="term" value="P:melatonin biosynthetic process"/>
    <property type="evidence" value="ECO:0007669"/>
    <property type="project" value="UniProtKB-KW"/>
</dbReference>
<accession>A0ABD1J5I7</accession>
<dbReference type="InterPro" id="IPR036388">
    <property type="entry name" value="WH-like_DNA-bd_sf"/>
</dbReference>
<dbReference type="Pfam" id="PF00891">
    <property type="entry name" value="Methyltransf_2"/>
    <property type="match status" value="1"/>
</dbReference>
<dbReference type="PANTHER" id="PTHR43712:SF2">
    <property type="entry name" value="O-METHYLTRANSFERASE CICE"/>
    <property type="match status" value="1"/>
</dbReference>
<dbReference type="FunFam" id="1.10.10.10:FF:000358">
    <property type="entry name" value="Acetylserotonin O-methyltransferase"/>
    <property type="match status" value="1"/>
</dbReference>
<dbReference type="FunFam" id="3.40.50.150:FF:000146">
    <property type="entry name" value="Acetylserotonin O-methyltransferase"/>
    <property type="match status" value="1"/>
</dbReference>
<dbReference type="EC" id="2.1.1.4" evidence="8"/>
<dbReference type="InterPro" id="IPR029063">
    <property type="entry name" value="SAM-dependent_MTases_sf"/>
</dbReference>
<proteinExistence type="predicted"/>
<dbReference type="InterPro" id="IPR012967">
    <property type="entry name" value="COMT_dimerisation"/>
</dbReference>
<evidence type="ECO:0000256" key="12">
    <source>
        <dbReference type="SAM" id="MobiDB-lite"/>
    </source>
</evidence>
<comment type="subunit">
    <text evidence="1">Homodimer.</text>
</comment>
<evidence type="ECO:0000259" key="13">
    <source>
        <dbReference type="Pfam" id="PF00891"/>
    </source>
</evidence>
<dbReference type="SUPFAM" id="SSF46785">
    <property type="entry name" value="Winged helix' DNA-binding domain"/>
    <property type="match status" value="1"/>
</dbReference>
<evidence type="ECO:0000256" key="10">
    <source>
        <dbReference type="ARBA" id="ARBA00043054"/>
    </source>
</evidence>
<dbReference type="InterPro" id="IPR036390">
    <property type="entry name" value="WH_DNA-bd_sf"/>
</dbReference>
<dbReference type="EMBL" id="JBHFQA010000020">
    <property type="protein sequence ID" value="KAL2081336.1"/>
    <property type="molecule type" value="Genomic_DNA"/>
</dbReference>
<dbReference type="Proteomes" id="UP001591681">
    <property type="component" value="Unassembled WGS sequence"/>
</dbReference>
<feature type="domain" description="O-methyltransferase dimerisation" evidence="14">
    <location>
        <begin position="136"/>
        <end position="218"/>
    </location>
</feature>
<protein>
    <recommendedName>
        <fullName evidence="9">Acetylserotonin O-methyltransferase</fullName>
        <ecNumber evidence="8">2.1.1.4</ecNumber>
    </recommendedName>
    <alternativeName>
        <fullName evidence="10">Hydroxyindole O-methyltransferase</fullName>
    </alternativeName>
</protein>
<dbReference type="GO" id="GO:0016787">
    <property type="term" value="F:hydrolase activity"/>
    <property type="evidence" value="ECO:0007669"/>
    <property type="project" value="UniProtKB-KW"/>
</dbReference>
<organism evidence="15 16">
    <name type="scientific">Coilia grayii</name>
    <name type="common">Gray's grenadier anchovy</name>
    <dbReference type="NCBI Taxonomy" id="363190"/>
    <lineage>
        <taxon>Eukaryota</taxon>
        <taxon>Metazoa</taxon>
        <taxon>Chordata</taxon>
        <taxon>Craniata</taxon>
        <taxon>Vertebrata</taxon>
        <taxon>Euteleostomi</taxon>
        <taxon>Actinopterygii</taxon>
        <taxon>Neopterygii</taxon>
        <taxon>Teleostei</taxon>
        <taxon>Clupei</taxon>
        <taxon>Clupeiformes</taxon>
        <taxon>Clupeoidei</taxon>
        <taxon>Engraulidae</taxon>
        <taxon>Coilinae</taxon>
        <taxon>Coilia</taxon>
    </lineage>
</organism>
<comment type="pathway">
    <text evidence="7">Aromatic compound metabolism; melatonin biosynthesis; melatonin from serotonin: step 1/2.</text>
</comment>
<reference evidence="15 16" key="1">
    <citation type="submission" date="2024-09" db="EMBL/GenBank/DDBJ databases">
        <title>A chromosome-level genome assembly of Gray's grenadier anchovy, Coilia grayii.</title>
        <authorList>
            <person name="Fu Z."/>
        </authorList>
    </citation>
    <scope>NUCLEOTIDE SEQUENCE [LARGE SCALE GENOMIC DNA]</scope>
    <source>
        <strain evidence="15">G4</strain>
        <tissue evidence="15">Muscle</tissue>
    </source>
</reference>
<dbReference type="GO" id="GO:0032259">
    <property type="term" value="P:methylation"/>
    <property type="evidence" value="ECO:0007669"/>
    <property type="project" value="UniProtKB-KW"/>
</dbReference>
<comment type="caution">
    <text evidence="15">The sequence shown here is derived from an EMBL/GenBank/DDBJ whole genome shotgun (WGS) entry which is preliminary data.</text>
</comment>
<evidence type="ECO:0000256" key="3">
    <source>
        <dbReference type="ARBA" id="ARBA00022679"/>
    </source>
</evidence>
<evidence type="ECO:0000313" key="16">
    <source>
        <dbReference type="Proteomes" id="UP001591681"/>
    </source>
</evidence>
<dbReference type="InterPro" id="IPR029001">
    <property type="entry name" value="ITPase-like_fam"/>
</dbReference>
<dbReference type="Gene3D" id="3.40.50.150">
    <property type="entry name" value="Vaccinia Virus protein VP39"/>
    <property type="match status" value="1"/>
</dbReference>
<evidence type="ECO:0000259" key="14">
    <source>
        <dbReference type="Pfam" id="PF08100"/>
    </source>
</evidence>
<keyword evidence="2" id="KW-0489">Methyltransferase</keyword>
<comment type="function">
    <text evidence="6">Catalyzes the transfer of a methyl group onto N-acetylserotonin, producing melatonin (N-acetyl-5-methoxytryptamine).</text>
</comment>
<dbReference type="AlphaFoldDB" id="A0ABD1J5I7"/>
<evidence type="ECO:0000256" key="7">
    <source>
        <dbReference type="ARBA" id="ARBA00037926"/>
    </source>
</evidence>
<feature type="domain" description="O-methyltransferase C-terminal" evidence="13">
    <location>
        <begin position="240"/>
        <end position="447"/>
    </location>
</feature>
<dbReference type="InterPro" id="IPR003697">
    <property type="entry name" value="Maf-like"/>
</dbReference>
<evidence type="ECO:0000256" key="4">
    <source>
        <dbReference type="ARBA" id="ARBA00022691"/>
    </source>
</evidence>
<dbReference type="PROSITE" id="PS51683">
    <property type="entry name" value="SAM_OMT_II"/>
    <property type="match status" value="1"/>
</dbReference>
<dbReference type="InterPro" id="IPR001077">
    <property type="entry name" value="COMT_C"/>
</dbReference>
<dbReference type="InterPro" id="IPR016461">
    <property type="entry name" value="COMT-like"/>
</dbReference>
<evidence type="ECO:0000256" key="6">
    <source>
        <dbReference type="ARBA" id="ARBA00037645"/>
    </source>
</evidence>
<keyword evidence="5" id="KW-0378">Hydrolase</keyword>
<dbReference type="Pfam" id="PF08100">
    <property type="entry name" value="Dimerisation"/>
    <property type="match status" value="1"/>
</dbReference>
<evidence type="ECO:0000313" key="15">
    <source>
        <dbReference type="EMBL" id="KAL2081336.1"/>
    </source>
</evidence>
<gene>
    <name evidence="15" type="ORF">ACEWY4_023189</name>
</gene>
<dbReference type="GO" id="GO:0017096">
    <property type="term" value="F:acetylserotonin O-methyltransferase activity"/>
    <property type="evidence" value="ECO:0007669"/>
    <property type="project" value="UniProtKB-EC"/>
</dbReference>
<keyword evidence="11" id="KW-0471">Melatonin biosynthesis</keyword>
<evidence type="ECO:0000256" key="5">
    <source>
        <dbReference type="ARBA" id="ARBA00022801"/>
    </source>
</evidence>
<dbReference type="Pfam" id="PF02545">
    <property type="entry name" value="Maf"/>
    <property type="match status" value="1"/>
</dbReference>
<dbReference type="PANTHER" id="PTHR43712">
    <property type="entry name" value="PUTATIVE (AFU_ORTHOLOGUE AFUA_4G14580)-RELATED"/>
    <property type="match status" value="1"/>
</dbReference>
<keyword evidence="16" id="KW-1185">Reference proteome</keyword>
<keyword evidence="3" id="KW-0808">Transferase</keyword>
<dbReference type="Gene3D" id="3.90.950.10">
    <property type="match status" value="1"/>
</dbReference>
<evidence type="ECO:0000256" key="2">
    <source>
        <dbReference type="ARBA" id="ARBA00022603"/>
    </source>
</evidence>
<feature type="region of interest" description="Disordered" evidence="12">
    <location>
        <begin position="74"/>
        <end position="124"/>
    </location>
</feature>
<evidence type="ECO:0000256" key="1">
    <source>
        <dbReference type="ARBA" id="ARBA00011738"/>
    </source>
</evidence>
<dbReference type="CDD" id="cd02440">
    <property type="entry name" value="AdoMet_MTases"/>
    <property type="match status" value="1"/>
</dbReference>